<dbReference type="KEGG" id="psco:LY89DRAFT_597226"/>
<dbReference type="EMBL" id="KQ947430">
    <property type="protein sequence ID" value="KUJ09991.1"/>
    <property type="molecule type" value="Genomic_DNA"/>
</dbReference>
<dbReference type="OrthoDB" id="8062037at2759"/>
<dbReference type="InterPro" id="IPR038753">
    <property type="entry name" value="NFKBIL1"/>
</dbReference>
<feature type="region of interest" description="Disordered" evidence="6">
    <location>
        <begin position="52"/>
        <end position="193"/>
    </location>
</feature>
<evidence type="ECO:0000256" key="1">
    <source>
        <dbReference type="ARBA" id="ARBA00004123"/>
    </source>
</evidence>
<organism evidence="7 8">
    <name type="scientific">Mollisia scopiformis</name>
    <name type="common">Conifer needle endophyte fungus</name>
    <name type="synonym">Phialocephala scopiformis</name>
    <dbReference type="NCBI Taxonomy" id="149040"/>
    <lineage>
        <taxon>Eukaryota</taxon>
        <taxon>Fungi</taxon>
        <taxon>Dikarya</taxon>
        <taxon>Ascomycota</taxon>
        <taxon>Pezizomycotina</taxon>
        <taxon>Leotiomycetes</taxon>
        <taxon>Helotiales</taxon>
        <taxon>Mollisiaceae</taxon>
        <taxon>Mollisia</taxon>
    </lineage>
</organism>
<dbReference type="GO" id="GO:0043124">
    <property type="term" value="P:negative regulation of canonical NF-kappaB signal transduction"/>
    <property type="evidence" value="ECO:0007669"/>
    <property type="project" value="InterPro"/>
</dbReference>
<gene>
    <name evidence="7" type="ORF">LY89DRAFT_597226</name>
</gene>
<sequence>MDTLDEISYLDPASPEVISRLRTIASRALCVRYHQNQADEIVMQWKSSIQQLPGKCEREPTKPMRSSKKQDSVKDESVEDMKSQIREMRELLAKLQDKQQENAEDRRKFDQGQHRQEEQARRADEKERRRRKKEQEEREAKRQEEERLEKERKDRERKEQREREQAAYSERLRQRAQKRREERERERKENEQKEKEQWSQLWTKYEARWVQFKSSASSEAALRDSIPWPVKSGSYRDVKASAVEEFFEKAVPKDSGMAKRLRKECMKWHPDSISRSPHADRFTTTDRMMADMICRVVTSLIDSSAGRSAEFL</sequence>
<dbReference type="InParanoid" id="A0A132BC94"/>
<keyword evidence="5" id="KW-0539">Nucleus</keyword>
<evidence type="ECO:0000256" key="3">
    <source>
        <dbReference type="ARBA" id="ARBA00022737"/>
    </source>
</evidence>
<dbReference type="STRING" id="149040.A0A132BC94"/>
<evidence type="ECO:0000256" key="2">
    <source>
        <dbReference type="ARBA" id="ARBA00022553"/>
    </source>
</evidence>
<dbReference type="PANTHER" id="PTHR15263">
    <property type="entry name" value="I-KAPPA-B-LIKE PROTEIN IKBL"/>
    <property type="match status" value="1"/>
</dbReference>
<proteinExistence type="predicted"/>
<dbReference type="GeneID" id="28819694"/>
<keyword evidence="4" id="KW-0040">ANK repeat</keyword>
<evidence type="ECO:0000313" key="8">
    <source>
        <dbReference type="Proteomes" id="UP000070700"/>
    </source>
</evidence>
<comment type="subcellular location">
    <subcellularLocation>
        <location evidence="1">Nucleus</location>
    </subcellularLocation>
</comment>
<evidence type="ECO:0000256" key="5">
    <source>
        <dbReference type="ARBA" id="ARBA00023242"/>
    </source>
</evidence>
<feature type="compositionally biased region" description="Basic and acidic residues" evidence="6">
    <location>
        <begin position="55"/>
        <end position="193"/>
    </location>
</feature>
<protein>
    <submittedName>
        <fullName evidence="7">Uncharacterized protein</fullName>
    </submittedName>
</protein>
<dbReference type="AlphaFoldDB" id="A0A132BC94"/>
<reference evidence="7 8" key="1">
    <citation type="submission" date="2015-10" db="EMBL/GenBank/DDBJ databases">
        <title>Full genome of DAOMC 229536 Phialocephala scopiformis, a fungal endophyte of spruce producing the potent anti-insectan compound rugulosin.</title>
        <authorList>
            <consortium name="DOE Joint Genome Institute"/>
            <person name="Walker A.K."/>
            <person name="Frasz S.L."/>
            <person name="Seifert K.A."/>
            <person name="Miller J.D."/>
            <person name="Mondo S.J."/>
            <person name="Labutti K."/>
            <person name="Lipzen A."/>
            <person name="Dockter R."/>
            <person name="Kennedy M."/>
            <person name="Grigoriev I.V."/>
            <person name="Spatafora J.W."/>
        </authorList>
    </citation>
    <scope>NUCLEOTIDE SEQUENCE [LARGE SCALE GENOMIC DNA]</scope>
    <source>
        <strain evidence="7 8">CBS 120377</strain>
    </source>
</reference>
<keyword evidence="2" id="KW-0597">Phosphoprotein</keyword>
<dbReference type="PANTHER" id="PTHR15263:SF1">
    <property type="entry name" value="NF-KAPPA-B INHIBITOR-LIKE PROTEIN 1"/>
    <property type="match status" value="1"/>
</dbReference>
<dbReference type="RefSeq" id="XP_018064346.1">
    <property type="nucleotide sequence ID" value="XM_018209968.1"/>
</dbReference>
<keyword evidence="3" id="KW-0677">Repeat</keyword>
<name>A0A132BC94_MOLSC</name>
<accession>A0A132BC94</accession>
<evidence type="ECO:0000313" key="7">
    <source>
        <dbReference type="EMBL" id="KUJ09991.1"/>
    </source>
</evidence>
<keyword evidence="8" id="KW-1185">Reference proteome</keyword>
<evidence type="ECO:0000256" key="6">
    <source>
        <dbReference type="SAM" id="MobiDB-lite"/>
    </source>
</evidence>
<evidence type="ECO:0000256" key="4">
    <source>
        <dbReference type="ARBA" id="ARBA00023043"/>
    </source>
</evidence>
<dbReference type="Proteomes" id="UP000070700">
    <property type="component" value="Unassembled WGS sequence"/>
</dbReference>
<dbReference type="GO" id="GO:0005634">
    <property type="term" value="C:nucleus"/>
    <property type="evidence" value="ECO:0007669"/>
    <property type="project" value="UniProtKB-SubCell"/>
</dbReference>